<evidence type="ECO:0000256" key="3">
    <source>
        <dbReference type="ARBA" id="ARBA00022989"/>
    </source>
</evidence>
<sequence length="258" mass="27961">MRDTIDSLVNAGLAKVNTLNKSKISYLMLTMLGGIFVGFGILLLITIGGLLDPAGSPYMRIIQGISFGVALSFVVMGGADLFTGNHLIMTISTLEKRTTWTNTWTIWIASFIGNLIGSVLCAFMYYMTGLHEGNIATYVDKLAAAKMNAPFMELLFRGILCNTLVCLAVWCSFRLKNESAKLGMIFCCIFPFITSGFEHSVANMTLLSIALMIPHGELVTIGGFFANLIPVSIGNIIGGALVIGAAFWYGQEDRRVNS</sequence>
<feature type="transmembrane region" description="Helical" evidence="6">
    <location>
        <begin position="24"/>
        <end position="49"/>
    </location>
</feature>
<dbReference type="GO" id="GO:0015499">
    <property type="term" value="F:formate transmembrane transporter activity"/>
    <property type="evidence" value="ECO:0007669"/>
    <property type="project" value="TreeGrafter"/>
</dbReference>
<feature type="transmembrane region" description="Helical" evidence="6">
    <location>
        <begin position="185"/>
        <end position="213"/>
    </location>
</feature>
<dbReference type="Proteomes" id="UP000272238">
    <property type="component" value="Unassembled WGS sequence"/>
</dbReference>
<comment type="similarity">
    <text evidence="5">Belongs to the FNT transporter (TC 1.A.16) family.</text>
</comment>
<dbReference type="Gene3D" id="1.20.1080.10">
    <property type="entry name" value="Glycerol uptake facilitator protein"/>
    <property type="match status" value="1"/>
</dbReference>
<name>A0A494Z2H2_9BACL</name>
<protein>
    <submittedName>
        <fullName evidence="7">Formate/nitrite transporter family protein</fullName>
    </submittedName>
</protein>
<feature type="transmembrane region" description="Helical" evidence="6">
    <location>
        <begin position="104"/>
        <end position="127"/>
    </location>
</feature>
<keyword evidence="3 6" id="KW-1133">Transmembrane helix</keyword>
<accession>A0A494Z2H2</accession>
<dbReference type="PANTHER" id="PTHR30520">
    <property type="entry name" value="FORMATE TRANSPORTER-RELATED"/>
    <property type="match status" value="1"/>
</dbReference>
<keyword evidence="2 6" id="KW-0812">Transmembrane</keyword>
<dbReference type="InterPro" id="IPR023271">
    <property type="entry name" value="Aquaporin-like"/>
</dbReference>
<evidence type="ECO:0000256" key="2">
    <source>
        <dbReference type="ARBA" id="ARBA00022692"/>
    </source>
</evidence>
<feature type="transmembrane region" description="Helical" evidence="6">
    <location>
        <begin position="225"/>
        <end position="249"/>
    </location>
</feature>
<evidence type="ECO:0000256" key="6">
    <source>
        <dbReference type="SAM" id="Phobius"/>
    </source>
</evidence>
<keyword evidence="8" id="KW-1185">Reference proteome</keyword>
<evidence type="ECO:0000313" key="8">
    <source>
        <dbReference type="Proteomes" id="UP000272238"/>
    </source>
</evidence>
<keyword evidence="4 6" id="KW-0472">Membrane</keyword>
<feature type="transmembrane region" description="Helical" evidence="6">
    <location>
        <begin position="61"/>
        <end position="83"/>
    </location>
</feature>
<evidence type="ECO:0000256" key="5">
    <source>
        <dbReference type="ARBA" id="ARBA00049660"/>
    </source>
</evidence>
<gene>
    <name evidence="7" type="ORF">D8M03_10145</name>
</gene>
<proteinExistence type="inferred from homology"/>
<dbReference type="RefSeq" id="WP_121214662.1">
    <property type="nucleotide sequence ID" value="NZ_RBZN01000023.1"/>
</dbReference>
<organism evidence="7 8">
    <name type="scientific">Ureibacillus endophyticus</name>
    <dbReference type="NCBI Taxonomy" id="1978490"/>
    <lineage>
        <taxon>Bacteria</taxon>
        <taxon>Bacillati</taxon>
        <taxon>Bacillota</taxon>
        <taxon>Bacilli</taxon>
        <taxon>Bacillales</taxon>
        <taxon>Caryophanaceae</taxon>
        <taxon>Ureibacillus</taxon>
    </lineage>
</organism>
<dbReference type="OrthoDB" id="9786493at2"/>
<comment type="caution">
    <text evidence="7">The sequence shown here is derived from an EMBL/GenBank/DDBJ whole genome shotgun (WGS) entry which is preliminary data.</text>
</comment>
<evidence type="ECO:0000256" key="4">
    <source>
        <dbReference type="ARBA" id="ARBA00023136"/>
    </source>
</evidence>
<comment type="subcellular location">
    <subcellularLocation>
        <location evidence="1">Membrane</location>
        <topology evidence="1">Multi-pass membrane protein</topology>
    </subcellularLocation>
</comment>
<dbReference type="Pfam" id="PF01226">
    <property type="entry name" value="Form_Nir_trans"/>
    <property type="match status" value="1"/>
</dbReference>
<dbReference type="GO" id="GO:0005886">
    <property type="term" value="C:plasma membrane"/>
    <property type="evidence" value="ECO:0007669"/>
    <property type="project" value="TreeGrafter"/>
</dbReference>
<dbReference type="PROSITE" id="PS01005">
    <property type="entry name" value="FORMATE_NITRITE_TP_1"/>
    <property type="match status" value="1"/>
</dbReference>
<dbReference type="EMBL" id="RBZN01000023">
    <property type="protein sequence ID" value="RKQ16207.1"/>
    <property type="molecule type" value="Genomic_DNA"/>
</dbReference>
<feature type="transmembrane region" description="Helical" evidence="6">
    <location>
        <begin position="154"/>
        <end position="173"/>
    </location>
</feature>
<reference evidence="7 8" key="1">
    <citation type="journal article" date="2016" name="Antonie Van Leeuwenhoek">
        <title>Lysinibacillus endophyticus sp. nov., an indole-3-acetic acid producing endophytic bacterium isolated from corn root (Zea mays cv. Xinken-5).</title>
        <authorList>
            <person name="Yu J."/>
            <person name="Guan X."/>
            <person name="Liu C."/>
            <person name="Xiang W."/>
            <person name="Yu Z."/>
            <person name="Liu X."/>
            <person name="Wang G."/>
        </authorList>
    </citation>
    <scope>NUCLEOTIDE SEQUENCE [LARGE SCALE GENOMIC DNA]</scope>
    <source>
        <strain evidence="7 8">DSM 100506</strain>
    </source>
</reference>
<evidence type="ECO:0000313" key="7">
    <source>
        <dbReference type="EMBL" id="RKQ16207.1"/>
    </source>
</evidence>
<dbReference type="InterPro" id="IPR000292">
    <property type="entry name" value="For/NO2_transpt"/>
</dbReference>
<dbReference type="InterPro" id="IPR024002">
    <property type="entry name" value="For/NO2_transpt_CS"/>
</dbReference>
<dbReference type="AlphaFoldDB" id="A0A494Z2H2"/>
<dbReference type="PANTHER" id="PTHR30520:SF8">
    <property type="entry name" value="NITRITE TRANSPORTER NIRC"/>
    <property type="match status" value="1"/>
</dbReference>
<evidence type="ECO:0000256" key="1">
    <source>
        <dbReference type="ARBA" id="ARBA00004141"/>
    </source>
</evidence>